<dbReference type="Pfam" id="PF01926">
    <property type="entry name" value="MMR_HSR1"/>
    <property type="match status" value="1"/>
</dbReference>
<comment type="caution">
    <text evidence="11">The sequence shown here is derived from an EMBL/GenBank/DDBJ whole genome shotgun (WGS) entry which is preliminary data.</text>
</comment>
<evidence type="ECO:0000256" key="1">
    <source>
        <dbReference type="ARBA" id="ARBA00007921"/>
    </source>
</evidence>
<dbReference type="PRINTS" id="PR00326">
    <property type="entry name" value="GTP1OBG"/>
</dbReference>
<dbReference type="SUPFAM" id="SSF54814">
    <property type="entry name" value="Prokaryotic type KH domain (KH-domain type II)"/>
    <property type="match status" value="1"/>
</dbReference>
<dbReference type="InterPro" id="IPR005662">
    <property type="entry name" value="GTPase_Era-like"/>
</dbReference>
<dbReference type="RefSeq" id="WP_120530302.1">
    <property type="nucleotide sequence ID" value="NZ_CP102577.1"/>
</dbReference>
<comment type="subunit">
    <text evidence="6">Monomer.</text>
</comment>
<feature type="region of interest" description="G5" evidence="7">
    <location>
        <begin position="161"/>
        <end position="163"/>
    </location>
</feature>
<feature type="binding site" evidence="6">
    <location>
        <begin position="132"/>
        <end position="135"/>
    </location>
    <ligand>
        <name>GTP</name>
        <dbReference type="ChEBI" id="CHEBI:37565"/>
    </ligand>
</feature>
<dbReference type="CDD" id="cd04163">
    <property type="entry name" value="Era"/>
    <property type="match status" value="1"/>
</dbReference>
<dbReference type="PROSITE" id="PS50823">
    <property type="entry name" value="KH_TYPE_2"/>
    <property type="match status" value="1"/>
</dbReference>
<feature type="region of interest" description="G2" evidence="7">
    <location>
        <begin position="45"/>
        <end position="49"/>
    </location>
</feature>
<feature type="region of interest" description="G1" evidence="7">
    <location>
        <begin position="19"/>
        <end position="26"/>
    </location>
</feature>
<organism evidence="11 12">
    <name type="scientific">Corallococcus exercitus</name>
    <dbReference type="NCBI Taxonomy" id="2316736"/>
    <lineage>
        <taxon>Bacteria</taxon>
        <taxon>Pseudomonadati</taxon>
        <taxon>Myxococcota</taxon>
        <taxon>Myxococcia</taxon>
        <taxon>Myxococcales</taxon>
        <taxon>Cystobacterineae</taxon>
        <taxon>Myxococcaceae</taxon>
        <taxon>Corallococcus</taxon>
    </lineage>
</organism>
<feature type="region of interest" description="G4" evidence="7">
    <location>
        <begin position="132"/>
        <end position="135"/>
    </location>
</feature>
<comment type="function">
    <text evidence="6">An essential GTPase that binds both GDP and GTP, with rapid nucleotide exchange. Plays a role in 16S rRNA processing and 30S ribosomal subunit biogenesis and possibly also in cell cycle regulation and energy metabolism.</text>
</comment>
<dbReference type="PANTHER" id="PTHR42698:SF1">
    <property type="entry name" value="GTPASE ERA, MITOCHONDRIAL"/>
    <property type="match status" value="1"/>
</dbReference>
<dbReference type="OrthoDB" id="9805918at2"/>
<keyword evidence="6" id="KW-0472">Membrane</keyword>
<feature type="binding site" evidence="6">
    <location>
        <begin position="19"/>
        <end position="26"/>
    </location>
    <ligand>
        <name>GTP</name>
        <dbReference type="ChEBI" id="CHEBI:37565"/>
    </ligand>
</feature>
<evidence type="ECO:0000256" key="2">
    <source>
        <dbReference type="ARBA" id="ARBA00020484"/>
    </source>
</evidence>
<keyword evidence="3 6" id="KW-0547">Nucleotide-binding</keyword>
<evidence type="ECO:0000313" key="11">
    <source>
        <dbReference type="EMBL" id="NOK38221.1"/>
    </source>
</evidence>
<dbReference type="NCBIfam" id="TIGR00436">
    <property type="entry name" value="era"/>
    <property type="match status" value="1"/>
</dbReference>
<keyword evidence="6" id="KW-0699">rRNA-binding</keyword>
<evidence type="ECO:0000256" key="8">
    <source>
        <dbReference type="RuleBase" id="RU003761"/>
    </source>
</evidence>
<dbReference type="InterPro" id="IPR027417">
    <property type="entry name" value="P-loop_NTPase"/>
</dbReference>
<keyword evidence="6" id="KW-0690">Ribosome biogenesis</keyword>
<evidence type="ECO:0000256" key="4">
    <source>
        <dbReference type="ARBA" id="ARBA00022884"/>
    </source>
</evidence>
<dbReference type="HAMAP" id="MF_00367">
    <property type="entry name" value="GTPase_Era"/>
    <property type="match status" value="1"/>
</dbReference>
<dbReference type="GO" id="GO:0005525">
    <property type="term" value="F:GTP binding"/>
    <property type="evidence" value="ECO:0007669"/>
    <property type="project" value="UniProtKB-UniRule"/>
</dbReference>
<dbReference type="InterPro" id="IPR006073">
    <property type="entry name" value="GTP-bd"/>
</dbReference>
<evidence type="ECO:0000256" key="7">
    <source>
        <dbReference type="PROSITE-ProRule" id="PRU01050"/>
    </source>
</evidence>
<reference evidence="11 12" key="1">
    <citation type="submission" date="2020-05" db="EMBL/GenBank/DDBJ databases">
        <authorList>
            <person name="Whitworth D."/>
        </authorList>
    </citation>
    <scope>NUCLEOTIDE SEQUENCE [LARGE SCALE GENOMIC DNA]</scope>
    <source>
        <strain evidence="11 12">AB043B</strain>
    </source>
</reference>
<evidence type="ECO:0000256" key="6">
    <source>
        <dbReference type="HAMAP-Rule" id="MF_00367"/>
    </source>
</evidence>
<accession>A0A3A8H2Y1</accession>
<dbReference type="AlphaFoldDB" id="A0A3A8H2Y1"/>
<dbReference type="InterPro" id="IPR004044">
    <property type="entry name" value="KH_dom_type_2"/>
</dbReference>
<comment type="subcellular location">
    <subcellularLocation>
        <location evidence="6">Cytoplasm</location>
    </subcellularLocation>
    <subcellularLocation>
        <location evidence="6">Cell membrane</location>
        <topology evidence="6">Peripheral membrane protein</topology>
    </subcellularLocation>
</comment>
<dbReference type="Gene3D" id="3.40.50.300">
    <property type="entry name" value="P-loop containing nucleotide triphosphate hydrolases"/>
    <property type="match status" value="1"/>
</dbReference>
<dbReference type="PANTHER" id="PTHR42698">
    <property type="entry name" value="GTPASE ERA"/>
    <property type="match status" value="1"/>
</dbReference>
<dbReference type="NCBIfam" id="NF000908">
    <property type="entry name" value="PRK00089.1"/>
    <property type="match status" value="1"/>
</dbReference>
<dbReference type="GO" id="GO:0043024">
    <property type="term" value="F:ribosomal small subunit binding"/>
    <property type="evidence" value="ECO:0007669"/>
    <property type="project" value="TreeGrafter"/>
</dbReference>
<dbReference type="GO" id="GO:0005829">
    <property type="term" value="C:cytosol"/>
    <property type="evidence" value="ECO:0007669"/>
    <property type="project" value="TreeGrafter"/>
</dbReference>
<dbReference type="PROSITE" id="PS51713">
    <property type="entry name" value="G_ERA"/>
    <property type="match status" value="1"/>
</dbReference>
<feature type="region of interest" description="G3" evidence="7">
    <location>
        <begin position="66"/>
        <end position="69"/>
    </location>
</feature>
<sequence>MASQSQKKTPRAGFAALIGRPNVGKSTLLNALTGEKIAIVSPKPQTTRNRILGVVTRPEGQVAFIDTPGIHQAKGELNRYMVEAAISAAEEVDLVLFLIEPPQGETLDVTPGNRAILERLQKVGKPTFLVINKIDSIPKAKLLPLIALYGQEFPFAEVVPISAREKDGVEHLFEVVLGHLPEGEPIFAEDMLTDQQERVLVAEYIREQVLRHCRQEIPYSTAVLVDVFDESEREPRPGTPPGQLGGLIRIAASIYVERDSQKAILIGKQGQMLKLIGTDARKSVQRLLGAHVYLDLRVRVEARWSERAAGLRKLGYE</sequence>
<keyword evidence="5 6" id="KW-0342">GTP-binding</keyword>
<protein>
    <recommendedName>
        <fullName evidence="2 6">GTPase Era</fullName>
    </recommendedName>
</protein>
<gene>
    <name evidence="6 11" type="primary">era</name>
    <name evidence="11" type="ORF">HMI49_33985</name>
</gene>
<keyword evidence="12" id="KW-1185">Reference proteome</keyword>
<feature type="domain" description="KH type-2" evidence="9">
    <location>
        <begin position="213"/>
        <end position="302"/>
    </location>
</feature>
<proteinExistence type="inferred from homology"/>
<keyword evidence="6" id="KW-1003">Cell membrane</keyword>
<feature type="binding site" evidence="6">
    <location>
        <begin position="66"/>
        <end position="70"/>
    </location>
    <ligand>
        <name>GTP</name>
        <dbReference type="ChEBI" id="CHEBI:37565"/>
    </ligand>
</feature>
<evidence type="ECO:0000313" key="12">
    <source>
        <dbReference type="Proteomes" id="UP000563426"/>
    </source>
</evidence>
<dbReference type="SUPFAM" id="SSF52540">
    <property type="entry name" value="P-loop containing nucleoside triphosphate hydrolases"/>
    <property type="match status" value="1"/>
</dbReference>
<feature type="domain" description="Era-type G" evidence="10">
    <location>
        <begin position="11"/>
        <end position="182"/>
    </location>
</feature>
<dbReference type="GO" id="GO:0000028">
    <property type="term" value="P:ribosomal small subunit assembly"/>
    <property type="evidence" value="ECO:0007669"/>
    <property type="project" value="TreeGrafter"/>
</dbReference>
<dbReference type="GO" id="GO:0070181">
    <property type="term" value="F:small ribosomal subunit rRNA binding"/>
    <property type="evidence" value="ECO:0007669"/>
    <property type="project" value="UniProtKB-UniRule"/>
</dbReference>
<dbReference type="InterPro" id="IPR030388">
    <property type="entry name" value="G_ERA_dom"/>
</dbReference>
<evidence type="ECO:0000256" key="3">
    <source>
        <dbReference type="ARBA" id="ARBA00022741"/>
    </source>
</evidence>
<dbReference type="InterPro" id="IPR009019">
    <property type="entry name" value="KH_sf_prok-type"/>
</dbReference>
<dbReference type="InterPro" id="IPR005225">
    <property type="entry name" value="Small_GTP-bd"/>
</dbReference>
<dbReference type="NCBIfam" id="TIGR00231">
    <property type="entry name" value="small_GTP"/>
    <property type="match status" value="1"/>
</dbReference>
<name>A0A3A8H2Y1_9BACT</name>
<dbReference type="CDD" id="cd22534">
    <property type="entry name" value="KH-II_Era"/>
    <property type="match status" value="1"/>
</dbReference>
<evidence type="ECO:0000259" key="10">
    <source>
        <dbReference type="PROSITE" id="PS51713"/>
    </source>
</evidence>
<dbReference type="EMBL" id="JABFJV010000297">
    <property type="protein sequence ID" value="NOK38221.1"/>
    <property type="molecule type" value="Genomic_DNA"/>
</dbReference>
<keyword evidence="6" id="KW-0963">Cytoplasm</keyword>
<dbReference type="InterPro" id="IPR015946">
    <property type="entry name" value="KH_dom-like_a/b"/>
</dbReference>
<keyword evidence="4 6" id="KW-0694">RNA-binding</keyword>
<dbReference type="Gene3D" id="3.30.300.20">
    <property type="match status" value="1"/>
</dbReference>
<dbReference type="Pfam" id="PF07650">
    <property type="entry name" value="KH_2"/>
    <property type="match status" value="1"/>
</dbReference>
<evidence type="ECO:0000256" key="5">
    <source>
        <dbReference type="ARBA" id="ARBA00023134"/>
    </source>
</evidence>
<comment type="similarity">
    <text evidence="1 6 7 8">Belongs to the TRAFAC class TrmE-Era-EngA-EngB-Septin-like GTPase superfamily. Era GTPase family.</text>
</comment>
<dbReference type="GO" id="GO:0005886">
    <property type="term" value="C:plasma membrane"/>
    <property type="evidence" value="ECO:0007669"/>
    <property type="project" value="UniProtKB-SubCell"/>
</dbReference>
<dbReference type="Proteomes" id="UP000563426">
    <property type="component" value="Unassembled WGS sequence"/>
</dbReference>
<dbReference type="GO" id="GO:0003924">
    <property type="term" value="F:GTPase activity"/>
    <property type="evidence" value="ECO:0007669"/>
    <property type="project" value="UniProtKB-UniRule"/>
</dbReference>
<evidence type="ECO:0000259" key="9">
    <source>
        <dbReference type="PROSITE" id="PS50823"/>
    </source>
</evidence>